<gene>
    <name evidence="1" type="ORF">Xentx_02301</name>
</gene>
<dbReference type="RefSeq" id="WP_074020361.1">
    <property type="nucleotide sequence ID" value="NZ_CAWMWP010000039.1"/>
</dbReference>
<dbReference type="OrthoDB" id="1676884at2"/>
<dbReference type="PANTHER" id="PTHR39431:SF1">
    <property type="entry name" value="FRPA_C-RELATED PROTEIN"/>
    <property type="match status" value="1"/>
</dbReference>
<sequence length="412" mass="46458">MSHIIKPLTPNGELDRNFVKVNMVPRGTKITYPNGRTTHSTTGHVWMTVEIARREPLDVGWSTGDSLKEGGYNNITHDDGIIYDRNVIKSYEIQMRYENAERLVEFINKAPLGEIKGFSKNYNLFTNNCIDFVQRALNYSNSNSGNKLLPYYTPNGNYDNFGEMLEKNYETADKWGEEWAEENNEVLPSPLIIDLNGDGVGTISEGEVYFDITNDGKKESTGWVDKNDGFLVLDKNEDGKIESGAELFGDHSVINGKTNFKNGFNALSELDTNNDSIISKDDKEWHKLKIWKDENSNAIVDENELVGLSDMGIKEINLTYENKFHIDESGNRHKETATVTWDNGNVTDIVDVWFKINSKSTKENINASTQQEIHKIINSMAEFSIENTGSSINHIAPRQDNPVAVLSTPLIS</sequence>
<evidence type="ECO:0000313" key="2">
    <source>
        <dbReference type="Proteomes" id="UP000186277"/>
    </source>
</evidence>
<keyword evidence="2" id="KW-1185">Reference proteome</keyword>
<proteinExistence type="predicted"/>
<name>A0A1Q5U0I1_9GAMM</name>
<organism evidence="1 2">
    <name type="scientific">Xenorhabdus thuongxuanensis</name>
    <dbReference type="NCBI Taxonomy" id="1873484"/>
    <lineage>
        <taxon>Bacteria</taxon>
        <taxon>Pseudomonadati</taxon>
        <taxon>Pseudomonadota</taxon>
        <taxon>Gammaproteobacteria</taxon>
        <taxon>Enterobacterales</taxon>
        <taxon>Morganellaceae</taxon>
        <taxon>Xenorhabdus</taxon>
    </lineage>
</organism>
<dbReference type="AlphaFoldDB" id="A0A1Q5U0I1"/>
<dbReference type="EMBL" id="MKGR01000016">
    <property type="protein sequence ID" value="OKP05974.1"/>
    <property type="molecule type" value="Genomic_DNA"/>
</dbReference>
<dbReference type="Proteomes" id="UP000186277">
    <property type="component" value="Unassembled WGS sequence"/>
</dbReference>
<reference evidence="1 2" key="1">
    <citation type="submission" date="2016-09" db="EMBL/GenBank/DDBJ databases">
        <title>Xenorhabdus thuongxuanensis sp. nov. and Xenorhabdus eapokensis sp. nov., isolated from Steinernema species.</title>
        <authorList>
            <person name="Kaempfer P."/>
            <person name="Tobias N.J."/>
            <person name="Phan Ke L."/>
            <person name="Bode H.B."/>
            <person name="Glaeser S.P."/>
        </authorList>
    </citation>
    <scope>NUCLEOTIDE SEQUENCE [LARGE SCALE GENOMIC DNA]</scope>
    <source>
        <strain evidence="1 2">30TX1</strain>
    </source>
</reference>
<evidence type="ECO:0000313" key="1">
    <source>
        <dbReference type="EMBL" id="OKP05974.1"/>
    </source>
</evidence>
<accession>A0A1Q5U0I1</accession>
<comment type="caution">
    <text evidence="1">The sequence shown here is derived from an EMBL/GenBank/DDBJ whole genome shotgun (WGS) entry which is preliminary data.</text>
</comment>
<protein>
    <submittedName>
        <fullName evidence="1">Iron-regulated protein FrpA</fullName>
    </submittedName>
</protein>
<dbReference type="PANTHER" id="PTHR39431">
    <property type="entry name" value="FRPA/C-RELATED PROTEIN"/>
    <property type="match status" value="1"/>
</dbReference>